<dbReference type="InterPro" id="IPR002942">
    <property type="entry name" value="S4_RNA-bd"/>
</dbReference>
<dbReference type="Gene3D" id="3.30.2350.10">
    <property type="entry name" value="Pseudouridine synthase"/>
    <property type="match status" value="1"/>
</dbReference>
<dbReference type="PANTHER" id="PTHR21600">
    <property type="entry name" value="MITOCHONDRIAL RNA PSEUDOURIDINE SYNTHASE"/>
    <property type="match status" value="1"/>
</dbReference>
<comment type="caution">
    <text evidence="9">The sequence shown here is derived from an EMBL/GenBank/DDBJ whole genome shotgun (WGS) entry which is preliminary data.</text>
</comment>
<evidence type="ECO:0000256" key="6">
    <source>
        <dbReference type="PROSITE-ProRule" id="PRU00182"/>
    </source>
</evidence>
<dbReference type="CDD" id="cd00165">
    <property type="entry name" value="S4"/>
    <property type="match status" value="1"/>
</dbReference>
<dbReference type="GO" id="GO:0120159">
    <property type="term" value="F:rRNA pseudouridine synthase activity"/>
    <property type="evidence" value="ECO:0007669"/>
    <property type="project" value="UniProtKB-ARBA"/>
</dbReference>
<reference evidence="9" key="1">
    <citation type="journal article" date="2021" name="PeerJ">
        <title>Extensive microbial diversity within the chicken gut microbiome revealed by metagenomics and culture.</title>
        <authorList>
            <person name="Gilroy R."/>
            <person name="Ravi A."/>
            <person name="Getino M."/>
            <person name="Pursley I."/>
            <person name="Horton D.L."/>
            <person name="Alikhan N.F."/>
            <person name="Baker D."/>
            <person name="Gharbi K."/>
            <person name="Hall N."/>
            <person name="Watson M."/>
            <person name="Adriaenssens E.M."/>
            <person name="Foster-Nyarko E."/>
            <person name="Jarju S."/>
            <person name="Secka A."/>
            <person name="Antonio M."/>
            <person name="Oren A."/>
            <person name="Chaudhuri R.R."/>
            <person name="La Ragione R."/>
            <person name="Hildebrand F."/>
            <person name="Pallen M.J."/>
        </authorList>
    </citation>
    <scope>NUCLEOTIDE SEQUENCE</scope>
    <source>
        <strain evidence="9">ChiGjej6B6-1540</strain>
    </source>
</reference>
<organism evidence="9 10">
    <name type="scientific">Candidatus Flavonifractor merdipullorum</name>
    <dbReference type="NCBI Taxonomy" id="2838590"/>
    <lineage>
        <taxon>Bacteria</taxon>
        <taxon>Bacillati</taxon>
        <taxon>Bacillota</taxon>
        <taxon>Clostridia</taxon>
        <taxon>Eubacteriales</taxon>
        <taxon>Oscillospiraceae</taxon>
        <taxon>Flavonifractor</taxon>
    </lineage>
</organism>
<comment type="function">
    <text evidence="7">Responsible for synthesis of pseudouridine from uracil.</text>
</comment>
<dbReference type="EC" id="5.4.99.-" evidence="7"/>
<dbReference type="GO" id="GO:0000455">
    <property type="term" value="P:enzyme-directed rRNA pseudouridine synthesis"/>
    <property type="evidence" value="ECO:0007669"/>
    <property type="project" value="TreeGrafter"/>
</dbReference>
<keyword evidence="3 6" id="KW-0694">RNA-binding</keyword>
<dbReference type="FunFam" id="3.30.2350.10:FF:000006">
    <property type="entry name" value="Pseudouridine synthase"/>
    <property type="match status" value="1"/>
</dbReference>
<dbReference type="SMART" id="SM00363">
    <property type="entry name" value="S4"/>
    <property type="match status" value="1"/>
</dbReference>
<dbReference type="InterPro" id="IPR020103">
    <property type="entry name" value="PsdUridine_synth_cat_dom_sf"/>
</dbReference>
<accession>A0A9D1RRG9</accession>
<evidence type="ECO:0000256" key="2">
    <source>
        <dbReference type="ARBA" id="ARBA00010876"/>
    </source>
</evidence>
<evidence type="ECO:0000256" key="3">
    <source>
        <dbReference type="ARBA" id="ARBA00022884"/>
    </source>
</evidence>
<dbReference type="NCBIfam" id="TIGR00005">
    <property type="entry name" value="rluA_subfam"/>
    <property type="match status" value="1"/>
</dbReference>
<evidence type="ECO:0000256" key="4">
    <source>
        <dbReference type="ARBA" id="ARBA00023235"/>
    </source>
</evidence>
<keyword evidence="4 7" id="KW-0413">Isomerase</keyword>
<evidence type="ECO:0000313" key="10">
    <source>
        <dbReference type="Proteomes" id="UP000824192"/>
    </source>
</evidence>
<name>A0A9D1RRG9_9FIRM</name>
<dbReference type="CDD" id="cd02869">
    <property type="entry name" value="PseudoU_synth_RluA_like"/>
    <property type="match status" value="1"/>
</dbReference>
<dbReference type="InterPro" id="IPR006225">
    <property type="entry name" value="PsdUridine_synth_RluC/D"/>
</dbReference>
<dbReference type="SUPFAM" id="SSF55120">
    <property type="entry name" value="Pseudouridine synthase"/>
    <property type="match status" value="1"/>
</dbReference>
<dbReference type="SUPFAM" id="SSF55174">
    <property type="entry name" value="Alpha-L RNA-binding motif"/>
    <property type="match status" value="1"/>
</dbReference>
<dbReference type="PANTHER" id="PTHR21600:SF44">
    <property type="entry name" value="RIBOSOMAL LARGE SUBUNIT PSEUDOURIDINE SYNTHASE D"/>
    <property type="match status" value="1"/>
</dbReference>
<dbReference type="InterPro" id="IPR036986">
    <property type="entry name" value="S4_RNA-bd_sf"/>
</dbReference>
<dbReference type="EMBL" id="DXGA01000023">
    <property type="protein sequence ID" value="HIW93126.1"/>
    <property type="molecule type" value="Genomic_DNA"/>
</dbReference>
<dbReference type="Pfam" id="PF00849">
    <property type="entry name" value="PseudoU_synth_2"/>
    <property type="match status" value="1"/>
</dbReference>
<dbReference type="InterPro" id="IPR050188">
    <property type="entry name" value="RluA_PseudoU_synthase"/>
</dbReference>
<comment type="similarity">
    <text evidence="2 7">Belongs to the pseudouridine synthase RluA family.</text>
</comment>
<dbReference type="PROSITE" id="PS01129">
    <property type="entry name" value="PSI_RLU"/>
    <property type="match status" value="1"/>
</dbReference>
<dbReference type="GO" id="GO:0003723">
    <property type="term" value="F:RNA binding"/>
    <property type="evidence" value="ECO:0007669"/>
    <property type="project" value="UniProtKB-KW"/>
</dbReference>
<evidence type="ECO:0000313" key="9">
    <source>
        <dbReference type="EMBL" id="HIW93126.1"/>
    </source>
</evidence>
<comment type="catalytic activity">
    <reaction evidence="1 7">
        <text>a uridine in RNA = a pseudouridine in RNA</text>
        <dbReference type="Rhea" id="RHEA:48348"/>
        <dbReference type="Rhea" id="RHEA-COMP:12068"/>
        <dbReference type="Rhea" id="RHEA-COMP:12069"/>
        <dbReference type="ChEBI" id="CHEBI:65314"/>
        <dbReference type="ChEBI" id="CHEBI:65315"/>
    </reaction>
</comment>
<evidence type="ECO:0000256" key="7">
    <source>
        <dbReference type="RuleBase" id="RU362028"/>
    </source>
</evidence>
<dbReference type="Proteomes" id="UP000824192">
    <property type="component" value="Unassembled WGS sequence"/>
</dbReference>
<proteinExistence type="inferred from homology"/>
<dbReference type="Pfam" id="PF01479">
    <property type="entry name" value="S4"/>
    <property type="match status" value="1"/>
</dbReference>
<dbReference type="AlphaFoldDB" id="A0A9D1RRG9"/>
<dbReference type="InterPro" id="IPR006145">
    <property type="entry name" value="PsdUridine_synth_RsuA/RluA"/>
</dbReference>
<feature type="active site" evidence="5">
    <location>
        <position position="137"/>
    </location>
</feature>
<evidence type="ECO:0000256" key="5">
    <source>
        <dbReference type="PIRSR" id="PIRSR606225-1"/>
    </source>
</evidence>
<evidence type="ECO:0000259" key="8">
    <source>
        <dbReference type="SMART" id="SM00363"/>
    </source>
</evidence>
<gene>
    <name evidence="9" type="ORF">H9868_01155</name>
</gene>
<dbReference type="PROSITE" id="PS50889">
    <property type="entry name" value="S4"/>
    <property type="match status" value="1"/>
</dbReference>
<dbReference type="InterPro" id="IPR006224">
    <property type="entry name" value="PsdUridine_synth_RluA-like_CS"/>
</dbReference>
<reference evidence="9" key="2">
    <citation type="submission" date="2021-04" db="EMBL/GenBank/DDBJ databases">
        <authorList>
            <person name="Gilroy R."/>
        </authorList>
    </citation>
    <scope>NUCLEOTIDE SEQUENCE</scope>
    <source>
        <strain evidence="9">ChiGjej6B6-1540</strain>
    </source>
</reference>
<feature type="domain" description="RNA-binding S4" evidence="8">
    <location>
        <begin position="13"/>
        <end position="77"/>
    </location>
</feature>
<sequence length="304" mass="33558">MTPLELKADQSGERCDAFLARTLPQLTRSAAQKLLEEGKVTKEGKALKKNERLKENDVVTVILADPAPVDVVPQDIPLDVVYEDGDLIVINKPVGMVVHPAPGHPDGTVVNALLHHCGGSLSGINGELRPGIVHRIDRDTSGLLIVAKNDFTHLALAEQLQDHSLYRGYEAICVGGPREDSGTIDAPIARHRTDRKKMAVDWQTGRRAVTHYTVLERFQGCTHIACRLETGRTHQIRVHMAHIGHPLLGDTVYGSKTPYPGLAGQCLHARTLTFTHPRTGERTTVECPLPDWFQALLTKFRRML</sequence>
<dbReference type="Gene3D" id="3.10.290.10">
    <property type="entry name" value="RNA-binding S4 domain"/>
    <property type="match status" value="1"/>
</dbReference>
<protein>
    <recommendedName>
        <fullName evidence="7">Pseudouridine synthase</fullName>
        <ecNumber evidence="7">5.4.99.-</ecNumber>
    </recommendedName>
</protein>
<evidence type="ECO:0000256" key="1">
    <source>
        <dbReference type="ARBA" id="ARBA00000073"/>
    </source>
</evidence>